<reference evidence="1 2" key="1">
    <citation type="submission" date="2020-10" db="EMBL/GenBank/DDBJ databases">
        <title>Complete genome sequence of Paludibaculum fermentans P105T, a facultatively anaerobic acidobacterium capable of dissimilatory Fe(III) reduction.</title>
        <authorList>
            <person name="Dedysh S.N."/>
            <person name="Beletsky A.V."/>
            <person name="Kulichevskaya I.S."/>
            <person name="Mardanov A.V."/>
            <person name="Ravin N.V."/>
        </authorList>
    </citation>
    <scope>NUCLEOTIDE SEQUENCE [LARGE SCALE GENOMIC DNA]</scope>
    <source>
        <strain evidence="1 2">P105</strain>
    </source>
</reference>
<name>A0A7S7NPW4_PALFE</name>
<keyword evidence="2" id="KW-1185">Reference proteome</keyword>
<proteinExistence type="predicted"/>
<dbReference type="Proteomes" id="UP000593892">
    <property type="component" value="Chromosome"/>
</dbReference>
<evidence type="ECO:0008006" key="3">
    <source>
        <dbReference type="Google" id="ProtNLM"/>
    </source>
</evidence>
<dbReference type="KEGG" id="pfer:IRI77_33245"/>
<protein>
    <recommendedName>
        <fullName evidence="3">Transposase</fullName>
    </recommendedName>
</protein>
<evidence type="ECO:0000313" key="1">
    <source>
        <dbReference type="EMBL" id="QOY87568.1"/>
    </source>
</evidence>
<accession>A0A7S7NPW4</accession>
<dbReference type="RefSeq" id="WP_194449235.1">
    <property type="nucleotide sequence ID" value="NZ_CP063849.1"/>
</dbReference>
<dbReference type="AlphaFoldDB" id="A0A7S7NPW4"/>
<evidence type="ECO:0000313" key="2">
    <source>
        <dbReference type="Proteomes" id="UP000593892"/>
    </source>
</evidence>
<dbReference type="EMBL" id="CP063849">
    <property type="protein sequence ID" value="QOY87568.1"/>
    <property type="molecule type" value="Genomic_DNA"/>
</dbReference>
<organism evidence="1 2">
    <name type="scientific">Paludibaculum fermentans</name>
    <dbReference type="NCBI Taxonomy" id="1473598"/>
    <lineage>
        <taxon>Bacteria</taxon>
        <taxon>Pseudomonadati</taxon>
        <taxon>Acidobacteriota</taxon>
        <taxon>Terriglobia</taxon>
        <taxon>Bryobacterales</taxon>
        <taxon>Bryobacteraceae</taxon>
        <taxon>Paludibaculum</taxon>
    </lineage>
</organism>
<sequence length="51" mass="5619">MPALARELEAAIKSYVAITDQAPNPFVWTKTVDEVLASVARFCARLGMKHT</sequence>
<gene>
    <name evidence="1" type="ORF">IRI77_33245</name>
</gene>